<comment type="caution">
    <text evidence="1">The sequence shown here is derived from an EMBL/GenBank/DDBJ whole genome shotgun (WGS) entry which is preliminary data.</text>
</comment>
<accession>A0A8J2PC41</accession>
<evidence type="ECO:0000313" key="2">
    <source>
        <dbReference type="Proteomes" id="UP000708208"/>
    </source>
</evidence>
<keyword evidence="2" id="KW-1185">Reference proteome</keyword>
<sequence length="52" mass="5950">RDSTTRLVQSQLAKEVLFEIPDQLRGYMASKGITPAMIKTRLKNNNKEQDKS</sequence>
<evidence type="ECO:0000313" key="1">
    <source>
        <dbReference type="EMBL" id="CAG7815818.1"/>
    </source>
</evidence>
<name>A0A8J2PC41_9HEXA</name>
<dbReference type="AlphaFoldDB" id="A0A8J2PC41"/>
<organism evidence="1 2">
    <name type="scientific">Allacma fusca</name>
    <dbReference type="NCBI Taxonomy" id="39272"/>
    <lineage>
        <taxon>Eukaryota</taxon>
        <taxon>Metazoa</taxon>
        <taxon>Ecdysozoa</taxon>
        <taxon>Arthropoda</taxon>
        <taxon>Hexapoda</taxon>
        <taxon>Collembola</taxon>
        <taxon>Symphypleona</taxon>
        <taxon>Sminthuridae</taxon>
        <taxon>Allacma</taxon>
    </lineage>
</organism>
<proteinExistence type="predicted"/>
<protein>
    <submittedName>
        <fullName evidence="1">Uncharacterized protein</fullName>
    </submittedName>
</protein>
<dbReference type="Proteomes" id="UP000708208">
    <property type="component" value="Unassembled WGS sequence"/>
</dbReference>
<feature type="non-terminal residue" evidence="1">
    <location>
        <position position="1"/>
    </location>
</feature>
<dbReference type="EMBL" id="CAJVCH010353456">
    <property type="protein sequence ID" value="CAG7815818.1"/>
    <property type="molecule type" value="Genomic_DNA"/>
</dbReference>
<gene>
    <name evidence="1" type="ORF">AFUS01_LOCUS26471</name>
</gene>
<reference evidence="1" key="1">
    <citation type="submission" date="2021-06" db="EMBL/GenBank/DDBJ databases">
        <authorList>
            <person name="Hodson N. C."/>
            <person name="Mongue J. A."/>
            <person name="Jaron S. K."/>
        </authorList>
    </citation>
    <scope>NUCLEOTIDE SEQUENCE</scope>
</reference>